<evidence type="ECO:0000313" key="4">
    <source>
        <dbReference type="Proteomes" id="UP001519289"/>
    </source>
</evidence>
<dbReference type="PANTHER" id="PTHR35174">
    <property type="entry name" value="BLL7171 PROTEIN-RELATED"/>
    <property type="match status" value="1"/>
</dbReference>
<dbReference type="Pfam" id="PF03795">
    <property type="entry name" value="YCII"/>
    <property type="match status" value="1"/>
</dbReference>
<dbReference type="Gene3D" id="3.30.70.1060">
    <property type="entry name" value="Dimeric alpha+beta barrel"/>
    <property type="match status" value="1"/>
</dbReference>
<dbReference type="EMBL" id="JAGGLG010000010">
    <property type="protein sequence ID" value="MBP2018115.1"/>
    <property type="molecule type" value="Genomic_DNA"/>
</dbReference>
<sequence>MRFLLLVKATEGSEAAMLPSDELIAEMMRYNEALVKAGVLVDGGGLLPSATGVRITWDGGGKKVTEGPFDRSGLISGFWLLQVKSREEALEWAMRCPNPSGSGWGEIELRQLAEAEDLTENEELIQQEAALKARLEQQRGS</sequence>
<gene>
    <name evidence="3" type="ORF">J2Z79_001514</name>
</gene>
<dbReference type="InterPro" id="IPR011008">
    <property type="entry name" value="Dimeric_a/b-barrel"/>
</dbReference>
<dbReference type="Proteomes" id="UP001519289">
    <property type="component" value="Unassembled WGS sequence"/>
</dbReference>
<dbReference type="RefSeq" id="WP_209466254.1">
    <property type="nucleotide sequence ID" value="NZ_JAGGLG010000010.1"/>
</dbReference>
<organism evidence="3 4">
    <name type="scientific">Symbiobacterium terraclitae</name>
    <dbReference type="NCBI Taxonomy" id="557451"/>
    <lineage>
        <taxon>Bacteria</taxon>
        <taxon>Bacillati</taxon>
        <taxon>Bacillota</taxon>
        <taxon>Clostridia</taxon>
        <taxon>Eubacteriales</taxon>
        <taxon>Symbiobacteriaceae</taxon>
        <taxon>Symbiobacterium</taxon>
    </lineage>
</organism>
<reference evidence="3 4" key="1">
    <citation type="submission" date="2021-03" db="EMBL/GenBank/DDBJ databases">
        <title>Genomic Encyclopedia of Type Strains, Phase IV (KMG-IV): sequencing the most valuable type-strain genomes for metagenomic binning, comparative biology and taxonomic classification.</title>
        <authorList>
            <person name="Goeker M."/>
        </authorList>
    </citation>
    <scope>NUCLEOTIDE SEQUENCE [LARGE SCALE GENOMIC DNA]</scope>
    <source>
        <strain evidence="3 4">DSM 27138</strain>
    </source>
</reference>
<dbReference type="InterPro" id="IPR005545">
    <property type="entry name" value="YCII"/>
</dbReference>
<evidence type="ECO:0000259" key="2">
    <source>
        <dbReference type="Pfam" id="PF03795"/>
    </source>
</evidence>
<protein>
    <recommendedName>
        <fullName evidence="2">YCII-related domain-containing protein</fullName>
    </recommendedName>
</protein>
<name>A0ABS4JRH2_9FIRM</name>
<evidence type="ECO:0000256" key="1">
    <source>
        <dbReference type="ARBA" id="ARBA00007689"/>
    </source>
</evidence>
<dbReference type="SUPFAM" id="SSF54909">
    <property type="entry name" value="Dimeric alpha+beta barrel"/>
    <property type="match status" value="1"/>
</dbReference>
<accession>A0ABS4JRH2</accession>
<feature type="domain" description="YCII-related" evidence="2">
    <location>
        <begin position="1"/>
        <end position="104"/>
    </location>
</feature>
<dbReference type="PANTHER" id="PTHR35174:SF4">
    <property type="entry name" value="BLL7163 PROTEIN"/>
    <property type="match status" value="1"/>
</dbReference>
<proteinExistence type="inferred from homology"/>
<comment type="caution">
    <text evidence="3">The sequence shown here is derived from an EMBL/GenBank/DDBJ whole genome shotgun (WGS) entry which is preliminary data.</text>
</comment>
<comment type="similarity">
    <text evidence="1">Belongs to the YciI family.</text>
</comment>
<evidence type="ECO:0000313" key="3">
    <source>
        <dbReference type="EMBL" id="MBP2018115.1"/>
    </source>
</evidence>
<keyword evidence="4" id="KW-1185">Reference proteome</keyword>